<dbReference type="Proteomes" id="UP000663880">
    <property type="component" value="Unassembled WGS sequence"/>
</dbReference>
<comment type="caution">
    <text evidence="1">The sequence shown here is derived from an EMBL/GenBank/DDBJ whole genome shotgun (WGS) entry which is preliminary data.</text>
</comment>
<sequence>MHQLRLDVHSELIINDTLKMDNTTNTVEGCVADKLTDVVESVIEQNEEFLDAYDDELYDICESVERNIGLTEMEHPQEPERPQKRNIELEDNNNTKKVKCEETCDSETCITDEMVKCKFCQILVRKKYFATHSRSKLHKNNISKLHNTLKVSVESAFGKRVISYKMNDKVIDQCETPEVFLNSIKNEIMVLIQKCIETYNVTKP</sequence>
<dbReference type="OrthoDB" id="6900424at2759"/>
<protein>
    <submittedName>
        <fullName evidence="1">Uncharacterized protein</fullName>
    </submittedName>
</protein>
<gene>
    <name evidence="1" type="ORF">PMACD_LOCUS1636</name>
</gene>
<dbReference type="EMBL" id="CAJOBZ010000003">
    <property type="protein sequence ID" value="CAF4767504.1"/>
    <property type="molecule type" value="Genomic_DNA"/>
</dbReference>
<name>A0A821MHX0_9NEOP</name>
<accession>A0A821MHX0</accession>
<dbReference type="AlphaFoldDB" id="A0A821MHX0"/>
<evidence type="ECO:0000313" key="1">
    <source>
        <dbReference type="EMBL" id="CAF4767504.1"/>
    </source>
</evidence>
<evidence type="ECO:0000313" key="2">
    <source>
        <dbReference type="Proteomes" id="UP000663880"/>
    </source>
</evidence>
<reference evidence="1" key="1">
    <citation type="submission" date="2021-02" db="EMBL/GenBank/DDBJ databases">
        <authorList>
            <person name="Steward A R."/>
        </authorList>
    </citation>
    <scope>NUCLEOTIDE SEQUENCE</scope>
</reference>
<organism evidence="1 2">
    <name type="scientific">Pieris macdunnoughi</name>
    <dbReference type="NCBI Taxonomy" id="345717"/>
    <lineage>
        <taxon>Eukaryota</taxon>
        <taxon>Metazoa</taxon>
        <taxon>Ecdysozoa</taxon>
        <taxon>Arthropoda</taxon>
        <taxon>Hexapoda</taxon>
        <taxon>Insecta</taxon>
        <taxon>Pterygota</taxon>
        <taxon>Neoptera</taxon>
        <taxon>Endopterygota</taxon>
        <taxon>Lepidoptera</taxon>
        <taxon>Glossata</taxon>
        <taxon>Ditrysia</taxon>
        <taxon>Papilionoidea</taxon>
        <taxon>Pieridae</taxon>
        <taxon>Pierinae</taxon>
        <taxon>Pieris</taxon>
    </lineage>
</organism>
<proteinExistence type="predicted"/>
<keyword evidence="2" id="KW-1185">Reference proteome</keyword>